<dbReference type="WBParaSite" id="GPLIN_001452100">
    <property type="protein sequence ID" value="GPLIN_001452100"/>
    <property type="gene ID" value="GPLIN_001452100"/>
</dbReference>
<dbReference type="AlphaFoldDB" id="A0A183CNR4"/>
<accession>A0A183CNR4</accession>
<keyword evidence="1" id="KW-1185">Reference proteome</keyword>
<sequence length="357" mass="38242">MDDLHISFEMLLHLAPPSPRVAFYPVNYNQLEGESTTTHPTDPGGDNAEFLDLVTGIMNLPTFSLVNNSYIMSIASQANSLPYQRASADWAQQKALTGAQTAYEQSGGAIGAQNAQTGLQNQTMGAQTNLANTVAGQRAIVGGVNAVIGGIGGGAAGVASAAVGIANQAADYAITTNQNNQSTAISQNQNSRSTQISTGQAEMVRDTNRDYAQFASRGDYANAIAGINAKVQDAQLLQPGTVGQMGGDAFNLAQYRWALHAKVKIVNSGAVRQIGDFWLRYGYAVNRFGQMPADLKCMTKFTYWKLRETYIITSTCPEMFRQTIRGIFEKGVTVWSNPSDIGTIDIGDNDPLEGIHL</sequence>
<evidence type="ECO:0000313" key="2">
    <source>
        <dbReference type="WBParaSite" id="GPLIN_001452100"/>
    </source>
</evidence>
<protein>
    <submittedName>
        <fullName evidence="2">Tail fiber protein</fullName>
    </submittedName>
</protein>
<reference evidence="2" key="2">
    <citation type="submission" date="2016-06" db="UniProtKB">
        <authorList>
            <consortium name="WormBaseParasite"/>
        </authorList>
    </citation>
    <scope>IDENTIFICATION</scope>
</reference>
<proteinExistence type="predicted"/>
<evidence type="ECO:0000313" key="1">
    <source>
        <dbReference type="Proteomes" id="UP000050741"/>
    </source>
</evidence>
<name>A0A183CNR4_GLOPA</name>
<dbReference type="Proteomes" id="UP000050741">
    <property type="component" value="Unassembled WGS sequence"/>
</dbReference>
<organism evidence="1 2">
    <name type="scientific">Globodera pallida</name>
    <name type="common">Potato cyst nematode worm</name>
    <name type="synonym">Heterodera pallida</name>
    <dbReference type="NCBI Taxonomy" id="36090"/>
    <lineage>
        <taxon>Eukaryota</taxon>
        <taxon>Metazoa</taxon>
        <taxon>Ecdysozoa</taxon>
        <taxon>Nematoda</taxon>
        <taxon>Chromadorea</taxon>
        <taxon>Rhabditida</taxon>
        <taxon>Tylenchina</taxon>
        <taxon>Tylenchomorpha</taxon>
        <taxon>Tylenchoidea</taxon>
        <taxon>Heteroderidae</taxon>
        <taxon>Heteroderinae</taxon>
        <taxon>Globodera</taxon>
    </lineage>
</organism>
<reference evidence="1" key="1">
    <citation type="submission" date="2014-05" db="EMBL/GenBank/DDBJ databases">
        <title>The genome and life-stage specific transcriptomes of Globodera pallida elucidate key aspects of plant parasitism by a cyst nematode.</title>
        <authorList>
            <person name="Cotton J.A."/>
            <person name="Lilley C.J."/>
            <person name="Jones L.M."/>
            <person name="Kikuchi T."/>
            <person name="Reid A.J."/>
            <person name="Thorpe P."/>
            <person name="Tsai I.J."/>
            <person name="Beasley H."/>
            <person name="Blok V."/>
            <person name="Cock P.J.A."/>
            <person name="Van den Akker S.E."/>
            <person name="Holroyd N."/>
            <person name="Hunt M."/>
            <person name="Mantelin S."/>
            <person name="Naghra H."/>
            <person name="Pain A."/>
            <person name="Palomares-Rius J.E."/>
            <person name="Zarowiecki M."/>
            <person name="Berriman M."/>
            <person name="Jones J.T."/>
            <person name="Urwin P.E."/>
        </authorList>
    </citation>
    <scope>NUCLEOTIDE SEQUENCE [LARGE SCALE GENOMIC DNA]</scope>
    <source>
        <strain evidence="1">Lindley</strain>
    </source>
</reference>